<dbReference type="EMBL" id="UOEW01000174">
    <property type="protein sequence ID" value="VAW37611.1"/>
    <property type="molecule type" value="Genomic_DNA"/>
</dbReference>
<dbReference type="PROSITE" id="PS00092">
    <property type="entry name" value="N6_MTASE"/>
    <property type="match status" value="1"/>
</dbReference>
<dbReference type="SUPFAM" id="SSF53335">
    <property type="entry name" value="S-adenosyl-L-methionine-dependent methyltransferases"/>
    <property type="match status" value="1"/>
</dbReference>
<name>A0A3B0V3Q6_9ZZZZ</name>
<dbReference type="InterPro" id="IPR002052">
    <property type="entry name" value="DNA_methylase_N6_adenine_CS"/>
</dbReference>
<evidence type="ECO:0000256" key="1">
    <source>
        <dbReference type="ARBA" id="ARBA00022603"/>
    </source>
</evidence>
<dbReference type="PIRSF" id="PIRSF004553">
    <property type="entry name" value="CHP00095"/>
    <property type="match status" value="1"/>
</dbReference>
<sequence length="205" mass="23096">MAKAKHTIRIISGTHRSRRVPVLAISGLRPTGDRLREVLFNWLQLDIAGKNILDLCAGSGALGFEAASRGAKQVTMVELNPQAAKQLLQVTSDFNFNNIQIINQRAQSYLSNTVRKFDVVFLDPPFSSDLLHELTELVVPLIVAGGFLYRESSSEQELINLPANWNLYRQKTASQVKIELWQRMTQIAGEQYAKKIINRSLSRDF</sequence>
<dbReference type="Pfam" id="PF03602">
    <property type="entry name" value="Cons_hypoth95"/>
    <property type="match status" value="1"/>
</dbReference>
<dbReference type="NCBIfam" id="TIGR00095">
    <property type="entry name" value="16S rRNA (guanine(966)-N(2))-methyltransferase RsmD"/>
    <property type="match status" value="1"/>
</dbReference>
<dbReference type="Gene3D" id="3.40.50.150">
    <property type="entry name" value="Vaccinia Virus protein VP39"/>
    <property type="match status" value="1"/>
</dbReference>
<dbReference type="GO" id="GO:0003676">
    <property type="term" value="F:nucleic acid binding"/>
    <property type="evidence" value="ECO:0007669"/>
    <property type="project" value="InterPro"/>
</dbReference>
<keyword evidence="2 3" id="KW-0808">Transferase</keyword>
<evidence type="ECO:0000256" key="2">
    <source>
        <dbReference type="ARBA" id="ARBA00022679"/>
    </source>
</evidence>
<protein>
    <submittedName>
        <fullName evidence="3">16S rRNA (Guanine(966)-N(2))-methyltransferase</fullName>
        <ecNumber evidence="3">2.1.1.171</ecNumber>
    </submittedName>
</protein>
<dbReference type="EC" id="2.1.1.171" evidence="3"/>
<gene>
    <name evidence="3" type="ORF">MNBD_GAMMA01-2297</name>
</gene>
<dbReference type="InterPro" id="IPR004398">
    <property type="entry name" value="RNA_MeTrfase_RsmD"/>
</dbReference>
<evidence type="ECO:0000313" key="3">
    <source>
        <dbReference type="EMBL" id="VAW37611.1"/>
    </source>
</evidence>
<dbReference type="PANTHER" id="PTHR43542:SF1">
    <property type="entry name" value="METHYLTRANSFERASE"/>
    <property type="match status" value="1"/>
</dbReference>
<dbReference type="InterPro" id="IPR029063">
    <property type="entry name" value="SAM-dependent_MTases_sf"/>
</dbReference>
<proteinExistence type="predicted"/>
<dbReference type="CDD" id="cd02440">
    <property type="entry name" value="AdoMet_MTases"/>
    <property type="match status" value="1"/>
</dbReference>
<dbReference type="AlphaFoldDB" id="A0A3B0V3Q6"/>
<dbReference type="GO" id="GO:0052913">
    <property type="term" value="F:16S rRNA (guanine(966)-N(2))-methyltransferase activity"/>
    <property type="evidence" value="ECO:0007669"/>
    <property type="project" value="UniProtKB-EC"/>
</dbReference>
<dbReference type="PANTHER" id="PTHR43542">
    <property type="entry name" value="METHYLTRANSFERASE"/>
    <property type="match status" value="1"/>
</dbReference>
<organism evidence="3">
    <name type="scientific">hydrothermal vent metagenome</name>
    <dbReference type="NCBI Taxonomy" id="652676"/>
    <lineage>
        <taxon>unclassified sequences</taxon>
        <taxon>metagenomes</taxon>
        <taxon>ecological metagenomes</taxon>
    </lineage>
</organism>
<accession>A0A3B0V3Q6</accession>
<keyword evidence="1 3" id="KW-0489">Methyltransferase</keyword>
<reference evidence="3" key="1">
    <citation type="submission" date="2018-06" db="EMBL/GenBank/DDBJ databases">
        <authorList>
            <person name="Zhirakovskaya E."/>
        </authorList>
    </citation>
    <scope>NUCLEOTIDE SEQUENCE</scope>
</reference>